<organism evidence="2">
    <name type="scientific">viral metagenome</name>
    <dbReference type="NCBI Taxonomy" id="1070528"/>
    <lineage>
        <taxon>unclassified sequences</taxon>
        <taxon>metagenomes</taxon>
        <taxon>organismal metagenomes</taxon>
    </lineage>
</organism>
<proteinExistence type="predicted"/>
<evidence type="ECO:0000313" key="2">
    <source>
        <dbReference type="EMBL" id="QHU27404.1"/>
    </source>
</evidence>
<keyword evidence="1" id="KW-0472">Membrane</keyword>
<feature type="transmembrane region" description="Helical" evidence="1">
    <location>
        <begin position="87"/>
        <end position="109"/>
    </location>
</feature>
<name>A0A6C0LCN8_9ZZZZ</name>
<reference evidence="2" key="1">
    <citation type="journal article" date="2020" name="Nature">
        <title>Giant virus diversity and host interactions through global metagenomics.</title>
        <authorList>
            <person name="Schulz F."/>
            <person name="Roux S."/>
            <person name="Paez-Espino D."/>
            <person name="Jungbluth S."/>
            <person name="Walsh D.A."/>
            <person name="Denef V.J."/>
            <person name="McMahon K.D."/>
            <person name="Konstantinidis K.T."/>
            <person name="Eloe-Fadrosh E.A."/>
            <person name="Kyrpides N.C."/>
            <person name="Woyke T."/>
        </authorList>
    </citation>
    <scope>NUCLEOTIDE SEQUENCE</scope>
    <source>
        <strain evidence="2">GVMAG-M-3300027763-16</strain>
    </source>
</reference>
<accession>A0A6C0LCN8</accession>
<evidence type="ECO:0000256" key="1">
    <source>
        <dbReference type="SAM" id="Phobius"/>
    </source>
</evidence>
<feature type="transmembrane region" description="Helical" evidence="1">
    <location>
        <begin position="27"/>
        <end position="43"/>
    </location>
</feature>
<sequence length="240" mass="28639">MSNMSNTTCDNISIVGNYNNKYDHLNYNHFEIFFMTIITLMPISKKYAPFIKNDVVRRKINQYTNWNILMILVNSLLYNVFSIDNYIISRFIAINSIQIMTLFHMFMIYDSNVLFCVMDAKPVLLKHSIFSRVSNNLLVRFEYFVANIMVHIMPVYYYKEYLTIKDSSIANNNSYIYSDIDMFHYIIMFKFMWVLNIFGDFNITSIYVPTFNGCNVKLVNLVVIVDFFTYKLLNYFLHRI</sequence>
<protein>
    <submittedName>
        <fullName evidence="2">Uncharacterized protein</fullName>
    </submittedName>
</protein>
<keyword evidence="1" id="KW-0812">Transmembrane</keyword>
<feature type="transmembrane region" description="Helical" evidence="1">
    <location>
        <begin position="218"/>
        <end position="237"/>
    </location>
</feature>
<dbReference type="AlphaFoldDB" id="A0A6C0LCN8"/>
<feature type="transmembrane region" description="Helical" evidence="1">
    <location>
        <begin position="182"/>
        <end position="198"/>
    </location>
</feature>
<keyword evidence="1" id="KW-1133">Transmembrane helix</keyword>
<dbReference type="EMBL" id="MN740455">
    <property type="protein sequence ID" value="QHU27404.1"/>
    <property type="molecule type" value="Genomic_DNA"/>
</dbReference>
<feature type="transmembrane region" description="Helical" evidence="1">
    <location>
        <begin position="63"/>
        <end position="81"/>
    </location>
</feature>